<sequence length="110" mass="12507">MLSIYEWLNNHHSHLGIQKVVVESVGHFWASDVLSKICGGAFNLKSNLESDNVLDRVDGKKCQNFEDLGKSEEVVKELWGRIHSWVAVHRCFADKPYSSFLKADLLFCNA</sequence>
<protein>
    <submittedName>
        <fullName evidence="1">Uncharacterized protein</fullName>
    </submittedName>
</protein>
<name>A0A822Z9B4_NELNU</name>
<comment type="caution">
    <text evidence="1">The sequence shown here is derived from an EMBL/GenBank/DDBJ whole genome shotgun (WGS) entry which is preliminary data.</text>
</comment>
<gene>
    <name evidence="1" type="ORF">HUJ06_014292</name>
</gene>
<dbReference type="EMBL" id="DUZY01000005">
    <property type="protein sequence ID" value="DAD39969.1"/>
    <property type="molecule type" value="Genomic_DNA"/>
</dbReference>
<dbReference type="Proteomes" id="UP000607653">
    <property type="component" value="Unassembled WGS sequence"/>
</dbReference>
<keyword evidence="2" id="KW-1185">Reference proteome</keyword>
<reference evidence="1 2" key="1">
    <citation type="journal article" date="2020" name="Mol. Biol. Evol.">
        <title>Distinct Expression and Methylation Patterns for Genes with Different Fates following a Single Whole-Genome Duplication in Flowering Plants.</title>
        <authorList>
            <person name="Shi T."/>
            <person name="Rahmani R.S."/>
            <person name="Gugger P.F."/>
            <person name="Wang M."/>
            <person name="Li H."/>
            <person name="Zhang Y."/>
            <person name="Li Z."/>
            <person name="Wang Q."/>
            <person name="Van de Peer Y."/>
            <person name="Marchal K."/>
            <person name="Chen J."/>
        </authorList>
    </citation>
    <scope>NUCLEOTIDE SEQUENCE [LARGE SCALE GENOMIC DNA]</scope>
    <source>
        <tissue evidence="1">Leaf</tissue>
    </source>
</reference>
<evidence type="ECO:0000313" key="1">
    <source>
        <dbReference type="EMBL" id="DAD39969.1"/>
    </source>
</evidence>
<accession>A0A822Z9B4</accession>
<dbReference type="AlphaFoldDB" id="A0A822Z9B4"/>
<organism evidence="1 2">
    <name type="scientific">Nelumbo nucifera</name>
    <name type="common">Sacred lotus</name>
    <dbReference type="NCBI Taxonomy" id="4432"/>
    <lineage>
        <taxon>Eukaryota</taxon>
        <taxon>Viridiplantae</taxon>
        <taxon>Streptophyta</taxon>
        <taxon>Embryophyta</taxon>
        <taxon>Tracheophyta</taxon>
        <taxon>Spermatophyta</taxon>
        <taxon>Magnoliopsida</taxon>
        <taxon>Proteales</taxon>
        <taxon>Nelumbonaceae</taxon>
        <taxon>Nelumbo</taxon>
    </lineage>
</organism>
<proteinExistence type="predicted"/>
<evidence type="ECO:0000313" key="2">
    <source>
        <dbReference type="Proteomes" id="UP000607653"/>
    </source>
</evidence>